<dbReference type="EMBL" id="CAJPIZ010012787">
    <property type="protein sequence ID" value="CAG2113890.1"/>
    <property type="molecule type" value="Genomic_DNA"/>
</dbReference>
<keyword evidence="7 9" id="KW-0539">Nucleus</keyword>
<evidence type="ECO:0000259" key="11">
    <source>
        <dbReference type="Pfam" id="PF02270"/>
    </source>
</evidence>
<dbReference type="SUPFAM" id="SSF50916">
    <property type="entry name" value="Rap30/74 interaction domains"/>
    <property type="match status" value="1"/>
</dbReference>
<dbReference type="Pfam" id="PF02270">
    <property type="entry name" value="TFIIF_beta"/>
    <property type="match status" value="2"/>
</dbReference>
<sequence length="318" mass="37075">MQEIGRIRMSGKLSGDESTQIDFTIAKELTEIPEDPEDKEANKENGDQSIPKEHQFSLSRVDNQSLVLFSVDDSKDTQQISFDGIVDQKGECRPVMSNRFLALNKMRAIRATQPPNGRQPVKQLDRTITVFKPISRHPTTTAKKGSLVKNCREDREPVRNKLFKAFEKHQYYHLKDLQMLTGQPLSYLKIIVRELCVYNVKNPHKYMWELKPEFRHYGTIKPISRHPTTTAKKGSLVKNCREDREPVRNKLFKAFENHQYYHLKDLQMLTGQPLSYLKIIVRELCVYNVKNPHKYMWELKPEFRHYGTIKAANSRASG</sequence>
<evidence type="ECO:0000256" key="10">
    <source>
        <dbReference type="SAM" id="MobiDB-lite"/>
    </source>
</evidence>
<dbReference type="SUPFAM" id="SSF46785">
    <property type="entry name" value="Winged helix' DNA-binding domain"/>
    <property type="match status" value="2"/>
</dbReference>
<evidence type="ECO:0000256" key="6">
    <source>
        <dbReference type="ARBA" id="ARBA00023163"/>
    </source>
</evidence>
<dbReference type="Proteomes" id="UP000759131">
    <property type="component" value="Unassembled WGS sequence"/>
</dbReference>
<dbReference type="OrthoDB" id="26094at2759"/>
<feature type="domain" description="TFIIF beta subunit HTH" evidence="11">
    <location>
        <begin position="152"/>
        <end position="215"/>
    </location>
</feature>
<name>A0A7R9L1R1_9ACAR</name>
<dbReference type="Gene3D" id="1.10.10.10">
    <property type="entry name" value="Winged helix-like DNA-binding domain superfamily/Winged helix DNA-binding domain"/>
    <property type="match status" value="2"/>
</dbReference>
<dbReference type="InterPro" id="IPR003196">
    <property type="entry name" value="TFIIF_beta"/>
</dbReference>
<evidence type="ECO:0000256" key="5">
    <source>
        <dbReference type="ARBA" id="ARBA00023125"/>
    </source>
</evidence>
<evidence type="ECO:0000313" key="12">
    <source>
        <dbReference type="EMBL" id="CAD7633460.1"/>
    </source>
</evidence>
<keyword evidence="13" id="KW-1185">Reference proteome</keyword>
<dbReference type="EMBL" id="OC867362">
    <property type="protein sequence ID" value="CAD7633460.1"/>
    <property type="molecule type" value="Genomic_DNA"/>
</dbReference>
<evidence type="ECO:0000256" key="1">
    <source>
        <dbReference type="ARBA" id="ARBA00004123"/>
    </source>
</evidence>
<feature type="compositionally biased region" description="Basic and acidic residues" evidence="10">
    <location>
        <begin position="39"/>
        <end position="50"/>
    </location>
</feature>
<feature type="domain" description="TFIIF beta subunit HTH" evidence="11">
    <location>
        <begin position="241"/>
        <end position="304"/>
    </location>
</feature>
<keyword evidence="4 9" id="KW-0805">Transcription regulation</keyword>
<evidence type="ECO:0000256" key="3">
    <source>
        <dbReference type="ARBA" id="ARBA00020815"/>
    </source>
</evidence>
<dbReference type="PIRSF" id="PIRSF015849">
    <property type="entry name" value="TFIIF-beta"/>
    <property type="match status" value="1"/>
</dbReference>
<evidence type="ECO:0000256" key="9">
    <source>
        <dbReference type="PIRNR" id="PIRNR015849"/>
    </source>
</evidence>
<dbReference type="InterPro" id="IPR036390">
    <property type="entry name" value="WH_DNA-bd_sf"/>
</dbReference>
<organism evidence="12">
    <name type="scientific">Medioppia subpectinata</name>
    <dbReference type="NCBI Taxonomy" id="1979941"/>
    <lineage>
        <taxon>Eukaryota</taxon>
        <taxon>Metazoa</taxon>
        <taxon>Ecdysozoa</taxon>
        <taxon>Arthropoda</taxon>
        <taxon>Chelicerata</taxon>
        <taxon>Arachnida</taxon>
        <taxon>Acari</taxon>
        <taxon>Acariformes</taxon>
        <taxon>Sarcoptiformes</taxon>
        <taxon>Oribatida</taxon>
        <taxon>Brachypylina</taxon>
        <taxon>Oppioidea</taxon>
        <taxon>Oppiidae</taxon>
        <taxon>Medioppia</taxon>
    </lineage>
</organism>
<gene>
    <name evidence="12" type="ORF">OSB1V03_LOCUS13857</name>
</gene>
<dbReference type="InterPro" id="IPR011039">
    <property type="entry name" value="TFIIF_interaction"/>
</dbReference>
<evidence type="ECO:0000256" key="2">
    <source>
        <dbReference type="ARBA" id="ARBA00009543"/>
    </source>
</evidence>
<dbReference type="AlphaFoldDB" id="A0A7R9L1R1"/>
<accession>A0A7R9L1R1</accession>
<dbReference type="InterPro" id="IPR040450">
    <property type="entry name" value="TFIIF_beta_HTH"/>
</dbReference>
<evidence type="ECO:0000256" key="4">
    <source>
        <dbReference type="ARBA" id="ARBA00023015"/>
    </source>
</evidence>
<protein>
    <recommendedName>
        <fullName evidence="3 9">General transcription factor IIF subunit 2</fullName>
    </recommendedName>
    <alternativeName>
        <fullName evidence="8 9">Transcription initiation factor IIF subunit beta</fullName>
    </alternativeName>
</protein>
<dbReference type="GO" id="GO:0003677">
    <property type="term" value="F:DNA binding"/>
    <property type="evidence" value="ECO:0007669"/>
    <property type="project" value="UniProtKB-UniRule"/>
</dbReference>
<keyword evidence="6 9" id="KW-0804">Transcription</keyword>
<comment type="similarity">
    <text evidence="2 9">Belongs to the TFIIF beta subunit family.</text>
</comment>
<dbReference type="GO" id="GO:0006368">
    <property type="term" value="P:transcription elongation by RNA polymerase II"/>
    <property type="evidence" value="ECO:0007669"/>
    <property type="project" value="UniProtKB-ARBA"/>
</dbReference>
<dbReference type="InterPro" id="IPR036388">
    <property type="entry name" value="WH-like_DNA-bd_sf"/>
</dbReference>
<keyword evidence="5 9" id="KW-0238">DNA-binding</keyword>
<reference evidence="12" key="1">
    <citation type="submission" date="2020-11" db="EMBL/GenBank/DDBJ databases">
        <authorList>
            <person name="Tran Van P."/>
        </authorList>
    </citation>
    <scope>NUCLEOTIDE SEQUENCE</scope>
</reference>
<feature type="region of interest" description="Disordered" evidence="10">
    <location>
        <begin position="29"/>
        <end position="50"/>
    </location>
</feature>
<dbReference type="FunFam" id="1.10.10.10:FF:000035">
    <property type="entry name" value="General transcription factor IIF subunit 2"/>
    <property type="match status" value="2"/>
</dbReference>
<dbReference type="PANTHER" id="PTHR10445:SF0">
    <property type="entry name" value="GENERAL TRANSCRIPTION FACTOR IIF SUBUNIT 2"/>
    <property type="match status" value="1"/>
</dbReference>
<comment type="subcellular location">
    <subcellularLocation>
        <location evidence="1 9">Nucleus</location>
    </subcellularLocation>
</comment>
<evidence type="ECO:0000313" key="13">
    <source>
        <dbReference type="Proteomes" id="UP000759131"/>
    </source>
</evidence>
<dbReference type="PANTHER" id="PTHR10445">
    <property type="entry name" value="GENERAL TRANSCRIPTION FACTOR IIF SUBUNIT 2"/>
    <property type="match status" value="1"/>
</dbReference>
<evidence type="ECO:0000256" key="7">
    <source>
        <dbReference type="ARBA" id="ARBA00023242"/>
    </source>
</evidence>
<dbReference type="GO" id="GO:0005674">
    <property type="term" value="C:transcription factor TFIIF complex"/>
    <property type="evidence" value="ECO:0007669"/>
    <property type="project" value="InterPro"/>
</dbReference>
<evidence type="ECO:0000256" key="8">
    <source>
        <dbReference type="ARBA" id="ARBA00033388"/>
    </source>
</evidence>
<feature type="region of interest" description="Disordered" evidence="10">
    <location>
        <begin position="1"/>
        <end position="20"/>
    </location>
</feature>
<proteinExistence type="inferred from homology"/>
<comment type="function">
    <text evidence="9">TFIIF is a general transcription initiation factor that binds to RNA polymerase II and helps to recruit it to the initiation complex in collaboration with TFIIB.</text>
</comment>
<dbReference type="GO" id="GO:0006367">
    <property type="term" value="P:transcription initiation at RNA polymerase II promoter"/>
    <property type="evidence" value="ECO:0007669"/>
    <property type="project" value="UniProtKB-UniRule"/>
</dbReference>